<evidence type="ECO:0000313" key="1">
    <source>
        <dbReference type="EMBL" id="RPD96683.1"/>
    </source>
</evidence>
<proteinExistence type="predicted"/>
<evidence type="ECO:0000313" key="2">
    <source>
        <dbReference type="Proteomes" id="UP000270856"/>
    </source>
</evidence>
<accession>A0A3N4PAX9</accession>
<dbReference type="Proteomes" id="UP000270856">
    <property type="component" value="Unassembled WGS sequence"/>
</dbReference>
<sequence>MKYYYLSVSIDFKEVGIYPQSTSFNEIGSVQEYGLGFNAPINSIKLPELILDNKAKLTNLISVTYINRSVFLILDHSFISMLKSNDSINDFQYWNLKVLKKNSTINNYYLFHLSYPSDIDIIDFEKSTFELSNDNLGSGIKKRFEDYIDYKKEWDKTINLGNTLKFEKIFLDFRKMNSDLIRILNIDSMFIGYYISEPLKKAIEKERFTGLVFQEIEEIDKRIKAIY</sequence>
<comment type="caution">
    <text evidence="1">The sequence shown here is derived from an EMBL/GenBank/DDBJ whole genome shotgun (WGS) entry which is preliminary data.</text>
</comment>
<name>A0A3N4PAX9_9FLAO</name>
<dbReference type="OrthoDB" id="824604at2"/>
<reference evidence="1 2" key="1">
    <citation type="submission" date="2018-11" db="EMBL/GenBank/DDBJ databases">
        <title>Aureibaculum marinum gen. nov., sp. nov., a member of the family Flavobacteriaceae isolated from the Bohai Sea.</title>
        <authorList>
            <person name="Ji X."/>
        </authorList>
    </citation>
    <scope>NUCLEOTIDE SEQUENCE [LARGE SCALE GENOMIC DNA]</scope>
    <source>
        <strain evidence="1 2">BH-SD17</strain>
    </source>
</reference>
<organism evidence="1 2">
    <name type="scientific">Aureibaculum marinum</name>
    <dbReference type="NCBI Taxonomy" id="2487930"/>
    <lineage>
        <taxon>Bacteria</taxon>
        <taxon>Pseudomonadati</taxon>
        <taxon>Bacteroidota</taxon>
        <taxon>Flavobacteriia</taxon>
        <taxon>Flavobacteriales</taxon>
        <taxon>Flavobacteriaceae</taxon>
        <taxon>Aureibaculum</taxon>
    </lineage>
</organism>
<dbReference type="RefSeq" id="WP_123898073.1">
    <property type="nucleotide sequence ID" value="NZ_RPFJ01000011.1"/>
</dbReference>
<dbReference type="EMBL" id="RPFJ01000011">
    <property type="protein sequence ID" value="RPD96683.1"/>
    <property type="molecule type" value="Genomic_DNA"/>
</dbReference>
<protein>
    <submittedName>
        <fullName evidence="1">Uncharacterized protein</fullName>
    </submittedName>
</protein>
<keyword evidence="2" id="KW-1185">Reference proteome</keyword>
<gene>
    <name evidence="1" type="ORF">EGM88_10005</name>
</gene>
<dbReference type="AlphaFoldDB" id="A0A3N4PAX9"/>